<comment type="similarity">
    <text evidence="1">Belongs to the LysR transcriptional regulatory family.</text>
</comment>
<dbReference type="SUPFAM" id="SSF53850">
    <property type="entry name" value="Periplasmic binding protein-like II"/>
    <property type="match status" value="1"/>
</dbReference>
<protein>
    <submittedName>
        <fullName evidence="6">LysR family transcriptional regulator</fullName>
    </submittedName>
</protein>
<dbReference type="OrthoDB" id="9786526at2"/>
<dbReference type="PANTHER" id="PTHR30537:SF5">
    <property type="entry name" value="HTH-TYPE TRANSCRIPTIONAL ACTIVATOR TTDR-RELATED"/>
    <property type="match status" value="1"/>
</dbReference>
<dbReference type="KEGG" id="rjg:CCGE525_28385"/>
<dbReference type="SUPFAM" id="SSF46785">
    <property type="entry name" value="Winged helix' DNA-binding domain"/>
    <property type="match status" value="1"/>
</dbReference>
<dbReference type="CDD" id="cd08422">
    <property type="entry name" value="PBP2_CrgA_like"/>
    <property type="match status" value="1"/>
</dbReference>
<dbReference type="Pfam" id="PF00126">
    <property type="entry name" value="HTH_1"/>
    <property type="match status" value="1"/>
</dbReference>
<evidence type="ECO:0000313" key="7">
    <source>
        <dbReference type="Proteomes" id="UP000282195"/>
    </source>
</evidence>
<keyword evidence="4" id="KW-0804">Transcription</keyword>
<keyword evidence="3" id="KW-0238">DNA-binding</keyword>
<dbReference type="EMBL" id="CP032695">
    <property type="protein sequence ID" value="AYG63774.1"/>
    <property type="molecule type" value="Genomic_DNA"/>
</dbReference>
<dbReference type="InterPro" id="IPR058163">
    <property type="entry name" value="LysR-type_TF_proteobact-type"/>
</dbReference>
<dbReference type="Gene3D" id="3.40.190.290">
    <property type="match status" value="1"/>
</dbReference>
<organism evidence="6 7">
    <name type="scientific">Rhizobium jaguaris</name>
    <dbReference type="NCBI Taxonomy" id="1312183"/>
    <lineage>
        <taxon>Bacteria</taxon>
        <taxon>Pseudomonadati</taxon>
        <taxon>Pseudomonadota</taxon>
        <taxon>Alphaproteobacteria</taxon>
        <taxon>Hyphomicrobiales</taxon>
        <taxon>Rhizobiaceae</taxon>
        <taxon>Rhizobium/Agrobacterium group</taxon>
        <taxon>Rhizobium</taxon>
    </lineage>
</organism>
<gene>
    <name evidence="6" type="ORF">CCGE525_28385</name>
</gene>
<dbReference type="InterPro" id="IPR000847">
    <property type="entry name" value="LysR_HTH_N"/>
</dbReference>
<keyword evidence="6" id="KW-0614">Plasmid</keyword>
<evidence type="ECO:0000256" key="2">
    <source>
        <dbReference type="ARBA" id="ARBA00023015"/>
    </source>
</evidence>
<reference evidence="6 7" key="1">
    <citation type="submission" date="2018-10" db="EMBL/GenBank/DDBJ databases">
        <title>Rhizobium etli, R. leguminosarum and a new Rhizobium genospecies from Phaseolus dumosus.</title>
        <authorList>
            <person name="Ramirez-Puebla S.T."/>
            <person name="Rogel-Hernandez M.A."/>
            <person name="Guerrero G."/>
            <person name="Ormeno-Orrillo E."/>
            <person name="Martinez-Romero J.C."/>
            <person name="Negrete-Yankelevich S."/>
            <person name="Martinez-Romero E."/>
        </authorList>
    </citation>
    <scope>NUCLEOTIDE SEQUENCE [LARGE SCALE GENOMIC DNA]</scope>
    <source>
        <strain evidence="6 7">CCGE525</strain>
        <plasmid evidence="7">prccge525c</plasmid>
    </source>
</reference>
<dbReference type="Proteomes" id="UP000282195">
    <property type="component" value="Plasmid pRCCGE525c"/>
</dbReference>
<dbReference type="InterPro" id="IPR005119">
    <property type="entry name" value="LysR_subst-bd"/>
</dbReference>
<dbReference type="PROSITE" id="PS50931">
    <property type="entry name" value="HTH_LYSR"/>
    <property type="match status" value="1"/>
</dbReference>
<accession>A0A387G696</accession>
<dbReference type="Pfam" id="PF03466">
    <property type="entry name" value="LysR_substrate"/>
    <property type="match status" value="1"/>
</dbReference>
<keyword evidence="2" id="KW-0805">Transcription regulation</keyword>
<evidence type="ECO:0000256" key="3">
    <source>
        <dbReference type="ARBA" id="ARBA00023125"/>
    </source>
</evidence>
<name>A0A387G696_9HYPH</name>
<evidence type="ECO:0000259" key="5">
    <source>
        <dbReference type="PROSITE" id="PS50931"/>
    </source>
</evidence>
<proteinExistence type="inferred from homology"/>
<geneLocation type="plasmid" evidence="7">
    <name>prccge525c</name>
</geneLocation>
<dbReference type="InterPro" id="IPR036390">
    <property type="entry name" value="WH_DNA-bd_sf"/>
</dbReference>
<dbReference type="AlphaFoldDB" id="A0A387G696"/>
<evidence type="ECO:0000256" key="4">
    <source>
        <dbReference type="ARBA" id="ARBA00023163"/>
    </source>
</evidence>
<evidence type="ECO:0000313" key="6">
    <source>
        <dbReference type="EMBL" id="AYG63774.1"/>
    </source>
</evidence>
<dbReference type="GO" id="GO:0003677">
    <property type="term" value="F:DNA binding"/>
    <property type="evidence" value="ECO:0007669"/>
    <property type="project" value="UniProtKB-KW"/>
</dbReference>
<dbReference type="GO" id="GO:0003700">
    <property type="term" value="F:DNA-binding transcription factor activity"/>
    <property type="evidence" value="ECO:0007669"/>
    <property type="project" value="InterPro"/>
</dbReference>
<dbReference type="PANTHER" id="PTHR30537">
    <property type="entry name" value="HTH-TYPE TRANSCRIPTIONAL REGULATOR"/>
    <property type="match status" value="1"/>
</dbReference>
<dbReference type="Gene3D" id="1.10.10.10">
    <property type="entry name" value="Winged helix-like DNA-binding domain superfamily/Winged helix DNA-binding domain"/>
    <property type="match status" value="1"/>
</dbReference>
<feature type="domain" description="HTH lysR-type" evidence="5">
    <location>
        <begin position="12"/>
        <end position="67"/>
    </location>
</feature>
<dbReference type="RefSeq" id="WP_120708669.1">
    <property type="nucleotide sequence ID" value="NZ_CP032695.1"/>
</dbReference>
<evidence type="ECO:0000256" key="1">
    <source>
        <dbReference type="ARBA" id="ARBA00009437"/>
    </source>
</evidence>
<dbReference type="InterPro" id="IPR036388">
    <property type="entry name" value="WH-like_DNA-bd_sf"/>
</dbReference>
<sequence length="302" mass="32687">MVADMETFSGSIDDVRAFCAVVDFATLSAAARQLNETKGSISRRISRLEKAVGVRLLSRSPRSVSCTAEGVEFYDKAMPALALLDDAGASVRRSRSIARGTIRITAPIDIAIEVLPEIITSFRQDYPQIAIEVIATDATLDPVAHRIDLALRVSLAQMPDMQFQAFPIAEMRVGMFAAPSYLRGSGPIEVPADIERHALVLPRERPGVTHLVLSNGAREEKVSLRADVRASDFACVLKLAEAGAGIAPLPEIVVVNSLSAGRLVRVMPDWGWSGLTLHAISAPGRQMTARAKAFRDYIKARL</sequence>
<keyword evidence="7" id="KW-1185">Reference proteome</keyword>